<sequence length="141" mass="15582">MTKRFPFWRRLSFFLHRFHGKRATTPGRDPSLSSLSFPVPSVKNHRLEPARIVVRRLPQTNQRFHPKAGLLSVQAFLIPSLDVRGGGSSLSTIQALSVFGFVFHGPASVAFSQQATGLPSLANRVQAYASECHKTQNLGIS</sequence>
<protein>
    <submittedName>
        <fullName evidence="1">Uncharacterized protein</fullName>
    </submittedName>
</protein>
<dbReference type="Proteomes" id="UP000663859">
    <property type="component" value="Unassembled WGS sequence"/>
</dbReference>
<dbReference type="AlphaFoldDB" id="A0A8J2FUT7"/>
<gene>
    <name evidence="1" type="ORF">MPNT_10062</name>
</gene>
<accession>A0A8J2FUT7</accession>
<keyword evidence="2" id="KW-1185">Reference proteome</keyword>
<organism evidence="1 2">
    <name type="scientific">Candidatus Methylacidithermus pantelleriae</name>
    <dbReference type="NCBI Taxonomy" id="2744239"/>
    <lineage>
        <taxon>Bacteria</taxon>
        <taxon>Pseudomonadati</taxon>
        <taxon>Verrucomicrobiota</taxon>
        <taxon>Methylacidiphilae</taxon>
        <taxon>Methylacidiphilales</taxon>
        <taxon>Methylacidiphilaceae</taxon>
        <taxon>Candidatus Methylacidithermus</taxon>
    </lineage>
</organism>
<dbReference type="EMBL" id="CAJNOB010000001">
    <property type="protein sequence ID" value="CAF0688953.1"/>
    <property type="molecule type" value="Genomic_DNA"/>
</dbReference>
<evidence type="ECO:0000313" key="2">
    <source>
        <dbReference type="Proteomes" id="UP000663859"/>
    </source>
</evidence>
<reference evidence="1" key="1">
    <citation type="submission" date="2021-02" db="EMBL/GenBank/DDBJ databases">
        <authorList>
            <person name="Cremers G."/>
            <person name="Picone N."/>
        </authorList>
    </citation>
    <scope>NUCLEOTIDE SEQUENCE</scope>
    <source>
        <strain evidence="1">PQ17</strain>
    </source>
</reference>
<proteinExistence type="predicted"/>
<comment type="caution">
    <text evidence="1">The sequence shown here is derived from an EMBL/GenBank/DDBJ whole genome shotgun (WGS) entry which is preliminary data.</text>
</comment>
<name>A0A8J2FUT7_9BACT</name>
<evidence type="ECO:0000313" key="1">
    <source>
        <dbReference type="EMBL" id="CAF0688953.1"/>
    </source>
</evidence>